<keyword evidence="1" id="KW-0812">Transmembrane</keyword>
<keyword evidence="1" id="KW-0472">Membrane</keyword>
<feature type="transmembrane region" description="Helical" evidence="1">
    <location>
        <begin position="6"/>
        <end position="25"/>
    </location>
</feature>
<evidence type="ECO:0000313" key="2">
    <source>
        <dbReference type="EMBL" id="MBD3870762.1"/>
    </source>
</evidence>
<gene>
    <name evidence="2" type="ORF">IFJ97_05315</name>
</gene>
<organism evidence="2 3">
    <name type="scientific">Candidatus Sulfomarinibacter kjeldsenii</name>
    <dbReference type="NCBI Taxonomy" id="2885994"/>
    <lineage>
        <taxon>Bacteria</taxon>
        <taxon>Pseudomonadati</taxon>
        <taxon>Acidobacteriota</taxon>
        <taxon>Thermoanaerobaculia</taxon>
        <taxon>Thermoanaerobaculales</taxon>
        <taxon>Candidatus Sulfomarinibacteraceae</taxon>
        <taxon>Candidatus Sulfomarinibacter</taxon>
    </lineage>
</organism>
<evidence type="ECO:0000313" key="3">
    <source>
        <dbReference type="Proteomes" id="UP000598633"/>
    </source>
</evidence>
<sequence>MRTDLVVAIVLVTMVVGALVLRRLVRRFRRIRRLERATAGVAGAMADGRLSAITGEALLQHLDGLLRACSRGREG</sequence>
<name>A0A8J6XXI0_9BACT</name>
<reference evidence="2 3" key="1">
    <citation type="submission" date="2020-08" db="EMBL/GenBank/DDBJ databases">
        <title>Acidobacteriota in marine sediments use diverse sulfur dissimilation pathways.</title>
        <authorList>
            <person name="Wasmund K."/>
        </authorList>
    </citation>
    <scope>NUCLEOTIDE SEQUENCE [LARGE SCALE GENOMIC DNA]</scope>
    <source>
        <strain evidence="2">MAG AM3-A</strain>
    </source>
</reference>
<dbReference type="Proteomes" id="UP000598633">
    <property type="component" value="Unassembled WGS sequence"/>
</dbReference>
<protein>
    <submittedName>
        <fullName evidence="2">Uncharacterized protein</fullName>
    </submittedName>
</protein>
<keyword evidence="1" id="KW-1133">Transmembrane helix</keyword>
<dbReference type="AlphaFoldDB" id="A0A8J6XXI0"/>
<accession>A0A8J6XXI0</accession>
<comment type="caution">
    <text evidence="2">The sequence shown here is derived from an EMBL/GenBank/DDBJ whole genome shotgun (WGS) entry which is preliminary data.</text>
</comment>
<dbReference type="EMBL" id="JACXWA010000086">
    <property type="protein sequence ID" value="MBD3870762.1"/>
    <property type="molecule type" value="Genomic_DNA"/>
</dbReference>
<evidence type="ECO:0000256" key="1">
    <source>
        <dbReference type="SAM" id="Phobius"/>
    </source>
</evidence>
<proteinExistence type="predicted"/>